<keyword evidence="2" id="KW-1133">Transmembrane helix</keyword>
<dbReference type="PANTHER" id="PTHR23523">
    <property type="match status" value="1"/>
</dbReference>
<keyword evidence="2" id="KW-0472">Membrane</keyword>
<comment type="caution">
    <text evidence="3">The sequence shown here is derived from an EMBL/GenBank/DDBJ whole genome shotgun (WGS) entry which is preliminary data.</text>
</comment>
<organism evidence="3 4">
    <name type="scientific">Candidatus Allocopromorpha excrementavium</name>
    <dbReference type="NCBI Taxonomy" id="2840741"/>
    <lineage>
        <taxon>Bacteria</taxon>
        <taxon>Bacillati</taxon>
        <taxon>Bacillota</taxon>
        <taxon>Clostridia</taxon>
        <taxon>Eubacteriales</taxon>
        <taxon>Eubacteriaceae</taxon>
        <taxon>Eubacteriaceae incertae sedis</taxon>
        <taxon>Candidatus Allocopromorpha</taxon>
    </lineage>
</organism>
<feature type="transmembrane region" description="Helical" evidence="2">
    <location>
        <begin position="132"/>
        <end position="157"/>
    </location>
</feature>
<dbReference type="GO" id="GO:0022857">
    <property type="term" value="F:transmembrane transporter activity"/>
    <property type="evidence" value="ECO:0007669"/>
    <property type="project" value="InterPro"/>
</dbReference>
<feature type="transmembrane region" description="Helical" evidence="2">
    <location>
        <begin position="359"/>
        <end position="375"/>
    </location>
</feature>
<feature type="transmembrane region" description="Helical" evidence="2">
    <location>
        <begin position="294"/>
        <end position="316"/>
    </location>
</feature>
<feature type="transmembrane region" description="Helical" evidence="2">
    <location>
        <begin position="7"/>
        <end position="32"/>
    </location>
</feature>
<name>A0A9D1HC35_9FIRM</name>
<evidence type="ECO:0000256" key="2">
    <source>
        <dbReference type="SAM" id="Phobius"/>
    </source>
</evidence>
<keyword evidence="2" id="KW-0812">Transmembrane</keyword>
<dbReference type="CDD" id="cd17339">
    <property type="entry name" value="MFS_NIMT_CynX_like"/>
    <property type="match status" value="1"/>
</dbReference>
<dbReference type="Pfam" id="PF07690">
    <property type="entry name" value="MFS_1"/>
    <property type="match status" value="1"/>
</dbReference>
<feature type="transmembrane region" description="Helical" evidence="2">
    <location>
        <begin position="237"/>
        <end position="259"/>
    </location>
</feature>
<proteinExistence type="predicted"/>
<sequence length="384" mass="40455">MIDKKNIMLIIMVIMIACNLRAPVTCVGALVNDIQASLGLSPEAAGSITTIPLLTFAAVSPAAVFLSERIGAGKTLAAGFAVMCIGIAMRSYGGIFGMFAGTVVIGGAIGLGNVMLPAIIKSRFPDRIESLTSLYTMIMQIVSAVGTAVSVPIAAAAGWNESIFIWILPAFLAMLLCVTNRHIKVTMPVSKENKTHIYKKKITWWVTLYMGTQSFIFYCFIAWLSPMLQSRGWDDGSAGYLLSVYVVMGMAGSAFLPVIMKKNSSQSKTGVQIGVIYAAGMIAVAAAGDGIVSIIGIALCGFCSGLCISFSMALFGLHTDNGRDASKLSGFAQSAGYLIAAAGPLIWGKIYGETGSFDIPVIILVVMAVLLIFLGKKAGKEEII</sequence>
<dbReference type="Proteomes" id="UP000824159">
    <property type="component" value="Unassembled WGS sequence"/>
</dbReference>
<feature type="transmembrane region" description="Helical" evidence="2">
    <location>
        <begin position="328"/>
        <end position="347"/>
    </location>
</feature>
<dbReference type="InterPro" id="IPR036259">
    <property type="entry name" value="MFS_trans_sf"/>
</dbReference>
<protein>
    <submittedName>
        <fullName evidence="3">MFS transporter</fullName>
    </submittedName>
</protein>
<dbReference type="PROSITE" id="PS51257">
    <property type="entry name" value="PROKAR_LIPOPROTEIN"/>
    <property type="match status" value="1"/>
</dbReference>
<feature type="transmembrane region" description="Helical" evidence="2">
    <location>
        <begin position="204"/>
        <end position="225"/>
    </location>
</feature>
<feature type="transmembrane region" description="Helical" evidence="2">
    <location>
        <begin position="163"/>
        <end position="183"/>
    </location>
</feature>
<evidence type="ECO:0000313" key="3">
    <source>
        <dbReference type="EMBL" id="HIT99490.1"/>
    </source>
</evidence>
<dbReference type="SUPFAM" id="SSF103473">
    <property type="entry name" value="MFS general substrate transporter"/>
    <property type="match status" value="1"/>
</dbReference>
<dbReference type="InterPro" id="IPR011701">
    <property type="entry name" value="MFS"/>
</dbReference>
<gene>
    <name evidence="3" type="ORF">IAD12_04475</name>
</gene>
<dbReference type="PANTHER" id="PTHR23523:SF2">
    <property type="entry name" value="2-NITROIMIDAZOLE TRANSPORTER"/>
    <property type="match status" value="1"/>
</dbReference>
<reference evidence="3" key="1">
    <citation type="submission" date="2020-10" db="EMBL/GenBank/DDBJ databases">
        <authorList>
            <person name="Gilroy R."/>
        </authorList>
    </citation>
    <scope>NUCLEOTIDE SEQUENCE</scope>
    <source>
        <strain evidence="3">CHK176-22527</strain>
    </source>
</reference>
<dbReference type="Gene3D" id="1.20.1250.20">
    <property type="entry name" value="MFS general substrate transporter like domains"/>
    <property type="match status" value="1"/>
</dbReference>
<accession>A0A9D1HC35</accession>
<dbReference type="AlphaFoldDB" id="A0A9D1HC35"/>
<evidence type="ECO:0000256" key="1">
    <source>
        <dbReference type="ARBA" id="ARBA00004651"/>
    </source>
</evidence>
<feature type="transmembrane region" description="Helical" evidence="2">
    <location>
        <begin position="44"/>
        <end position="66"/>
    </location>
</feature>
<feature type="transmembrane region" description="Helical" evidence="2">
    <location>
        <begin position="75"/>
        <end position="92"/>
    </location>
</feature>
<dbReference type="GO" id="GO:0005886">
    <property type="term" value="C:plasma membrane"/>
    <property type="evidence" value="ECO:0007669"/>
    <property type="project" value="UniProtKB-SubCell"/>
</dbReference>
<dbReference type="EMBL" id="DVLX01000051">
    <property type="protein sequence ID" value="HIT99490.1"/>
    <property type="molecule type" value="Genomic_DNA"/>
</dbReference>
<reference evidence="3" key="2">
    <citation type="journal article" date="2021" name="PeerJ">
        <title>Extensive microbial diversity within the chicken gut microbiome revealed by metagenomics and culture.</title>
        <authorList>
            <person name="Gilroy R."/>
            <person name="Ravi A."/>
            <person name="Getino M."/>
            <person name="Pursley I."/>
            <person name="Horton D.L."/>
            <person name="Alikhan N.F."/>
            <person name="Baker D."/>
            <person name="Gharbi K."/>
            <person name="Hall N."/>
            <person name="Watson M."/>
            <person name="Adriaenssens E.M."/>
            <person name="Foster-Nyarko E."/>
            <person name="Jarju S."/>
            <person name="Secka A."/>
            <person name="Antonio M."/>
            <person name="Oren A."/>
            <person name="Chaudhuri R.R."/>
            <person name="La Ragione R."/>
            <person name="Hildebrand F."/>
            <person name="Pallen M.J."/>
        </authorList>
    </citation>
    <scope>NUCLEOTIDE SEQUENCE</scope>
    <source>
        <strain evidence="3">CHK176-22527</strain>
    </source>
</reference>
<feature type="transmembrane region" description="Helical" evidence="2">
    <location>
        <begin position="271"/>
        <end position="288"/>
    </location>
</feature>
<feature type="transmembrane region" description="Helical" evidence="2">
    <location>
        <begin position="98"/>
        <end position="120"/>
    </location>
</feature>
<comment type="subcellular location">
    <subcellularLocation>
        <location evidence="1">Cell membrane</location>
        <topology evidence="1">Multi-pass membrane protein</topology>
    </subcellularLocation>
</comment>
<dbReference type="InterPro" id="IPR052524">
    <property type="entry name" value="MFS_Cyanate_Porter"/>
</dbReference>
<evidence type="ECO:0000313" key="4">
    <source>
        <dbReference type="Proteomes" id="UP000824159"/>
    </source>
</evidence>